<evidence type="ECO:0000313" key="1">
    <source>
        <dbReference type="EMBL" id="WGO62844.1"/>
    </source>
</evidence>
<name>A0AA49IF50_9RHAB</name>
<organism evidence="1">
    <name type="scientific">Hefer Valley virus</name>
    <dbReference type="NCBI Taxonomy" id="3035973"/>
    <lineage>
        <taxon>Viruses</taxon>
        <taxon>Riboviria</taxon>
        <taxon>Orthornavirae</taxon>
        <taxon>Negarnaviricota</taxon>
        <taxon>Haploviricotina</taxon>
        <taxon>Monjiviricetes</taxon>
        <taxon>Mononegavirales</taxon>
        <taxon>Rhabdoviridae</taxon>
        <taxon>Alpharhabdovirinae</taxon>
        <taxon>Ephemerovirus</taxon>
    </lineage>
</organism>
<sequence>MEGRRKHILSGTIYIRAGKKQKCVGRNLVHKLEIWNVIQNGLRLLEKRRELSSPEREEIEYSVSRHINMTPNWIEKRMLEGYGMEIEVYSEREIESHKHEKYCKCTAKPDNFMLGEYDHYFIELHVSLIRVM</sequence>
<proteinExistence type="predicted"/>
<gene>
    <name evidence="1" type="primary">alpha 2</name>
</gene>
<accession>A0AA49IF50</accession>
<reference evidence="1" key="2">
    <citation type="submission" date="2023-03" db="EMBL/GenBank/DDBJ databases">
        <authorList>
            <person name="Golender N."/>
            <person name="Klement E."/>
            <person name="Ofer L."/>
            <person name="Hoffmann B."/>
            <person name="Wernike K."/>
            <person name="Beer M."/>
            <person name="Pfaff F."/>
        </authorList>
    </citation>
    <scope>NUCLEOTIDE SEQUENCE</scope>
    <source>
        <strain evidence="1">ISR-1655/1/22</strain>
    </source>
</reference>
<protein>
    <submittedName>
        <fullName evidence="1">Alpha 2 protein</fullName>
    </submittedName>
</protein>
<reference evidence="1" key="1">
    <citation type="journal article" date="2023" name="Arch. Virol.">
        <title>Hefer valley virus: a novel ephemerovirus detected in the blood of a cow with severe clinical signs in Israel in 2022.</title>
        <authorList>
            <person name="Golender N."/>
            <person name="Klement E."/>
            <person name="Ofer L."/>
            <person name="Hoffmann B."/>
            <person name="Wernike K."/>
            <person name="Beer M."/>
            <person name="Pfaff F."/>
        </authorList>
    </citation>
    <scope>NUCLEOTIDE SEQUENCE</scope>
    <source>
        <strain evidence="1">ISR-1655/1/22</strain>
    </source>
</reference>
<dbReference type="EMBL" id="OQ679991">
    <property type="protein sequence ID" value="WGO62844.1"/>
    <property type="molecule type" value="Viral_cRNA"/>
</dbReference>